<dbReference type="STRING" id="43989.cce_4469"/>
<dbReference type="Gene3D" id="1.25.40.10">
    <property type="entry name" value="Tetratricopeptide repeat domain"/>
    <property type="match status" value="2"/>
</dbReference>
<feature type="repeat" description="TPR" evidence="1">
    <location>
        <begin position="278"/>
        <end position="311"/>
    </location>
</feature>
<dbReference type="eggNOG" id="COG4995">
    <property type="taxonomic scope" value="Bacteria"/>
</dbReference>
<dbReference type="Pfam" id="PF12770">
    <property type="entry name" value="CHAT"/>
    <property type="match status" value="1"/>
</dbReference>
<dbReference type="EMBL" id="CP000806">
    <property type="protein sequence ID" value="ACB53817.1"/>
    <property type="molecule type" value="Genomic_DNA"/>
</dbReference>
<feature type="chain" id="PRO_5002772371" description="CHAT domain-containing protein" evidence="3">
    <location>
        <begin position="30"/>
        <end position="942"/>
    </location>
</feature>
<protein>
    <recommendedName>
        <fullName evidence="4">CHAT domain-containing protein</fullName>
    </recommendedName>
</protein>
<evidence type="ECO:0000256" key="1">
    <source>
        <dbReference type="PROSITE-ProRule" id="PRU00339"/>
    </source>
</evidence>
<keyword evidence="6" id="KW-1185">Reference proteome</keyword>
<feature type="repeat" description="TPR" evidence="1">
    <location>
        <begin position="318"/>
        <end position="351"/>
    </location>
</feature>
<feature type="signal peptide" evidence="3">
    <location>
        <begin position="1"/>
        <end position="29"/>
    </location>
</feature>
<dbReference type="HOGENOM" id="CLU_002404_0_1_3"/>
<organism evidence="5 6">
    <name type="scientific">Crocosphaera subtropica (strain ATCC 51142 / BH68)</name>
    <name type="common">Cyanothece sp. (strain ATCC 51142)</name>
    <dbReference type="NCBI Taxonomy" id="43989"/>
    <lineage>
        <taxon>Bacteria</taxon>
        <taxon>Bacillati</taxon>
        <taxon>Cyanobacteriota</taxon>
        <taxon>Cyanophyceae</taxon>
        <taxon>Oscillatoriophycideae</taxon>
        <taxon>Chroococcales</taxon>
        <taxon>Aphanothecaceae</taxon>
        <taxon>Crocosphaera</taxon>
        <taxon>Crocosphaera subtropica</taxon>
    </lineage>
</organism>
<sequence>MKAILSSLITLSICLTPITPILTVQPATAQTENLSEQALQLLQQSIQLGQQDKYQEAIETLQRALGISKKIKNKELEITALLGLGFTYRSINKPTQALDYYEQALSITREVSDYLGEATILINIGFVYNNIDKPTEALDYYKQALPIMRQLGDVLGEATTLNNIALVYSNIGKPTEALNHYEQALLIVREIGDRLKEATTLNNIGLVYNNIGKPTEALDYFNQALPIRRKVGDRSGEATTLNNIALVYNNIGKLTEALDYFNQALLIRREVGDRSGEAATLNNIGAVYWSIGKPTEALGYYEQALPITREVGDRSGEAATLNNIGLLYNNIGQLTEALGYYEQALPIVREVDDRSGEAATLNNIGLLYNNIGQFTKALDYYEQALPIVREVGDRSKEATTLNNIGLVYNNIGKPTKALYYYEQALPIIREVGDHSGEAITLNNMGYVYRDTNYPIKAIKHFEDAVNITLEMRRGLKREDRKTFLKQKENTAIALIKLLIEQNQPEKAFEWANLTTTFDLADYNRLINAQVANPQIQKEIDDWNQKNERLNFLRQQLEEEFSTAKAQQVNELQAELNLQAEAIADQHPEVAELFEIKPTDIAILRENIAPDTAIIQPVILSDKIALFILTSEDVKVITKDIDSDEFNQLITEYRQQLSHYANADVFVTSEKIYDILIRPLESEINTIAPENLAIIATGKLRYIPFETLSDPETGEFLLEKYPIHYLTRISTHAIPPNSTLERGEKTLSALALANPKPTNINLSGTEKEAKHLEDNFPGSEAYLGTDATLQTFKDNASRFPILHLGTHGCFDPDGCPNLGMEANTILFANNEQYNIADAALLGLKNTEILVLSACQTAKEANANGRELSGLAFVLERAGAKTVMASLWNAEDDTSANIMTNFYTNMKQGMSKNEAMQLAKLNYLETGEYDHPYFWSPFILIGNN</sequence>
<dbReference type="eggNOG" id="COG0457">
    <property type="taxonomic scope" value="Bacteria"/>
</dbReference>
<evidence type="ECO:0000313" key="6">
    <source>
        <dbReference type="Proteomes" id="UP000001203"/>
    </source>
</evidence>
<dbReference type="PANTHER" id="PTHR10098:SF108">
    <property type="entry name" value="TETRATRICOPEPTIDE REPEAT PROTEIN 28"/>
    <property type="match status" value="1"/>
</dbReference>
<dbReference type="SMART" id="SM00028">
    <property type="entry name" value="TPR"/>
    <property type="match status" value="11"/>
</dbReference>
<dbReference type="PANTHER" id="PTHR10098">
    <property type="entry name" value="RAPSYN-RELATED"/>
    <property type="match status" value="1"/>
</dbReference>
<dbReference type="PROSITE" id="PS50293">
    <property type="entry name" value="TPR_REGION"/>
    <property type="match status" value="1"/>
</dbReference>
<feature type="repeat" description="TPR" evidence="1">
    <location>
        <begin position="78"/>
        <end position="111"/>
    </location>
</feature>
<feature type="repeat" description="TPR" evidence="1">
    <location>
        <begin position="358"/>
        <end position="391"/>
    </location>
</feature>
<accession>B1WUG3</accession>
<feature type="domain" description="CHAT" evidence="4">
    <location>
        <begin position="668"/>
        <end position="941"/>
    </location>
</feature>
<feature type="coiled-coil region" evidence="2">
    <location>
        <begin position="539"/>
        <end position="566"/>
    </location>
</feature>
<evidence type="ECO:0000259" key="4">
    <source>
        <dbReference type="Pfam" id="PF12770"/>
    </source>
</evidence>
<feature type="repeat" description="TPR" evidence="1">
    <location>
        <begin position="118"/>
        <end position="151"/>
    </location>
</feature>
<feature type="repeat" description="TPR" evidence="1">
    <location>
        <begin position="198"/>
        <end position="231"/>
    </location>
</feature>
<evidence type="ECO:0000256" key="2">
    <source>
        <dbReference type="SAM" id="Coils"/>
    </source>
</evidence>
<keyword evidence="2" id="KW-0175">Coiled coil</keyword>
<reference evidence="5 6" key="1">
    <citation type="journal article" date="2008" name="Proc. Natl. Acad. Sci. U.S.A.">
        <title>The genome of Cyanothece 51142, a unicellular diazotrophic cyanobacterium important in the marine nitrogen cycle.</title>
        <authorList>
            <person name="Welsh E.A."/>
            <person name="Liberton M."/>
            <person name="Stoeckel J."/>
            <person name="Loh T."/>
            <person name="Elvitigala T."/>
            <person name="Wang C."/>
            <person name="Wollam A."/>
            <person name="Fulton R.S."/>
            <person name="Clifton S.W."/>
            <person name="Jacobs J.M."/>
            <person name="Aurora R."/>
            <person name="Ghosh B.K."/>
            <person name="Sherman L.A."/>
            <person name="Smith R.D."/>
            <person name="Wilson R.K."/>
            <person name="Pakrasi H.B."/>
        </authorList>
    </citation>
    <scope>NUCLEOTIDE SEQUENCE [LARGE SCALE GENOMIC DNA]</scope>
    <source>
        <strain evidence="6">ATCC 51142 / BH68</strain>
    </source>
</reference>
<proteinExistence type="predicted"/>
<dbReference type="Pfam" id="PF13424">
    <property type="entry name" value="TPR_12"/>
    <property type="match status" value="5"/>
</dbReference>
<dbReference type="Proteomes" id="UP000001203">
    <property type="component" value="Chromosome circular"/>
</dbReference>
<gene>
    <name evidence="5" type="ordered locus">cce_4469</name>
</gene>
<keyword evidence="1" id="KW-0802">TPR repeat</keyword>
<keyword evidence="3" id="KW-0732">Signal</keyword>
<dbReference type="PROSITE" id="PS50005">
    <property type="entry name" value="TPR"/>
    <property type="match status" value="8"/>
</dbReference>
<dbReference type="KEGG" id="cyt:cce_4469"/>
<dbReference type="OrthoDB" id="446317at2"/>
<name>B1WUG3_CROS5</name>
<feature type="repeat" description="TPR" evidence="1">
    <location>
        <begin position="238"/>
        <end position="271"/>
    </location>
</feature>
<dbReference type="RefSeq" id="WP_009543477.1">
    <property type="nucleotide sequence ID" value="NC_010546.1"/>
</dbReference>
<dbReference type="AlphaFoldDB" id="B1WUG3"/>
<dbReference type="InterPro" id="IPR024983">
    <property type="entry name" value="CHAT_dom"/>
</dbReference>
<dbReference type="InterPro" id="IPR019734">
    <property type="entry name" value="TPR_rpt"/>
</dbReference>
<dbReference type="Pfam" id="PF13374">
    <property type="entry name" value="TPR_10"/>
    <property type="match status" value="1"/>
</dbReference>
<feature type="repeat" description="TPR" evidence="1">
    <location>
        <begin position="398"/>
        <end position="431"/>
    </location>
</feature>
<dbReference type="SUPFAM" id="SSF48452">
    <property type="entry name" value="TPR-like"/>
    <property type="match status" value="3"/>
</dbReference>
<evidence type="ECO:0000256" key="3">
    <source>
        <dbReference type="SAM" id="SignalP"/>
    </source>
</evidence>
<dbReference type="InterPro" id="IPR011990">
    <property type="entry name" value="TPR-like_helical_dom_sf"/>
</dbReference>
<evidence type="ECO:0000313" key="5">
    <source>
        <dbReference type="EMBL" id="ACB53817.1"/>
    </source>
</evidence>